<dbReference type="PROSITE" id="PS00420">
    <property type="entry name" value="SRCR_1"/>
    <property type="match status" value="1"/>
</dbReference>
<dbReference type="SMART" id="SM00202">
    <property type="entry name" value="SR"/>
    <property type="match status" value="9"/>
</dbReference>
<feature type="domain" description="SRCR" evidence="10">
    <location>
        <begin position="1375"/>
        <end position="1495"/>
    </location>
</feature>
<keyword evidence="8" id="KW-0325">Glycoprotein</keyword>
<reference evidence="11 12" key="1">
    <citation type="journal article" date="2018" name="Plant J.">
        <title>Genome sequences of Chlorella sorokiniana UTEX 1602 and Micractinium conductrix SAG 241.80: implications to maltose excretion by a green alga.</title>
        <authorList>
            <person name="Arriola M.B."/>
            <person name="Velmurugan N."/>
            <person name="Zhang Y."/>
            <person name="Plunkett M.H."/>
            <person name="Hondzo H."/>
            <person name="Barney B.M."/>
        </authorList>
    </citation>
    <scope>NUCLEOTIDE SEQUENCE [LARGE SCALE GENOMIC DNA]</scope>
    <source>
        <strain evidence="12">UTEX 1602</strain>
    </source>
</reference>
<evidence type="ECO:0000256" key="4">
    <source>
        <dbReference type="ARBA" id="ARBA00022737"/>
    </source>
</evidence>
<dbReference type="Proteomes" id="UP000239899">
    <property type="component" value="Unassembled WGS sequence"/>
</dbReference>
<feature type="domain" description="SRCR" evidence="10">
    <location>
        <begin position="1070"/>
        <end position="1181"/>
    </location>
</feature>
<dbReference type="OrthoDB" id="534936at2759"/>
<evidence type="ECO:0000256" key="2">
    <source>
        <dbReference type="ARBA" id="ARBA00022692"/>
    </source>
</evidence>
<evidence type="ECO:0000259" key="10">
    <source>
        <dbReference type="PROSITE" id="PS50287"/>
    </source>
</evidence>
<accession>A0A2P6U4A4</accession>
<feature type="domain" description="SRCR" evidence="10">
    <location>
        <begin position="1298"/>
        <end position="1372"/>
    </location>
</feature>
<sequence>MRRDLRAAALVLLAACLLACIPASAAPLPLAFAALSGARPNPLGPLRSWQEAWAALSPFVAPTTAGVLCNSTAGPTVAAVCGEAAIKSLWTQWKRRYGLRYTGAVETLRYGYFRNTVRALVLKLSTCPRTLWVGLNYRADWSPNELRLNRKLFVPPSKPPMPINNVPLPTMWDWRRSTLDKVTPAKDQGRCGSAFAFAAVAAIESKLLIQYNRTSRSYPIDLSEQQVVDCVKPGPGSRYRSQGCEGGSLEEPLDFAARRFLVKEALYPYTSGLTNSSGACNTARTANVSADDKVQLTGSGYRQVQQWSAKALREAVRVAPVMVGFYVPEDSLFEFFSGGVWPNDSCVLPPGRPSNAQALVNHALLVVGYDMTVPGNHHWIVKNSFGRGEEWGEDGFGRIAMMPDGTYGTCFMYYYMITPTELLPTGLPVVPEPARTSLRLVNPNKSNITAGRLEVLHTGQWGTVCSNTFSDVEATIVCRQIGLGNAGTAVPSTVFGQGTGQIWLDEVGCTGSEARLEVCPHAGWGVTNCGHKEDVGVVCRNQSDVTARLVSTAKSTGSSWAGRLEVKYRGAWVPACASGFNNAAATVVCKQLNRGAVGTVVPGSVYGPGSSALRLRSVSCRGTERKWESCRNATWGNATCGAAGDVGVWCPGSAAVMRLVSGSLSTLSSSNTVLKQGRVEVQLWNGKWTSVCHDRFSDAAATVVCRQLKLASKGFVVPNAVFGEGTGSIAWDNVACTGSEATLQQCPRAPALPLPCTHRQDVGVMCAETDPRVRPSVNVQLENGTNTAGRLVLEFAGVRGTVCADRFDNNAATVACRQLGLSGLGVVTSSSTYGPGSGPILLDNVRCLGNETSLAQCKHNGWGVHNCQHSEDVGISCVYQPMQVRLVGGQTQFGRLEVFTSKRWGSVCDRSFTREAAEVVCRDRGMGLPAFTVSGAFWGPSTGPVHYDTVSCEGSEERLEACNLQPGSGTSRCTHAQDVSVACNAAVTLRLVDGTNNKTGRLEVGLHGVWGQVLVPSNQPTIANLVATVACRQLGLPTPGRMLPAGTFGTGTTPTLLSIECAANIQPVPLRLVGRDGALTQAGRLEVFLNSRWGTVCDLWDSFGSREAEVVCGQLGLPLPARSVGGSYWGADSGAPVLDWRPGEGFGCNGTEASLAECRHGDWGQFDAACNARSQVGVECGVQPLTVQLANKTADGSSGRLLIGWQGSWGTVCCNSASCFGDDDTVAGTLCEQLGQRAPGRLVDTAAFGPGTGPVLMDRIQCDAPAKGLNDCQFSLNTASCGHAQDVGLICNAPQTQLRLVGGTPQRSGRLEIFMAGRWGSACNLRGANLTFTDRAATVACRQLGFGLPGRVVRNGAFGASAPVFASSFDCSVKLRLVDGVPGQSGRLELLLNGAWGTVASNPGRQGDSAHWSWRTFDDKAASVACRQLGLRTPGRVVPNAVDIYGEGKGPVLLSNVVCLGGEAGLQFCAHSGWGSSGASPALGHKFDIIGIVCNGAPLP</sequence>
<dbReference type="GO" id="GO:0006508">
    <property type="term" value="P:proteolysis"/>
    <property type="evidence" value="ECO:0007669"/>
    <property type="project" value="InterPro"/>
</dbReference>
<dbReference type="Pfam" id="PF00530">
    <property type="entry name" value="SRCR"/>
    <property type="match status" value="9"/>
</dbReference>
<dbReference type="PROSITE" id="PS50287">
    <property type="entry name" value="SRCR_2"/>
    <property type="match status" value="10"/>
</dbReference>
<evidence type="ECO:0000256" key="9">
    <source>
        <dbReference type="SAM" id="SignalP"/>
    </source>
</evidence>
<feature type="domain" description="SRCR" evidence="10">
    <location>
        <begin position="779"/>
        <end position="878"/>
    </location>
</feature>
<dbReference type="SMART" id="SM00645">
    <property type="entry name" value="Pept_C1"/>
    <property type="match status" value="1"/>
</dbReference>
<dbReference type="PROSITE" id="PS00639">
    <property type="entry name" value="THIOL_PROTEASE_HIS"/>
    <property type="match status" value="1"/>
</dbReference>
<keyword evidence="3 9" id="KW-0732">Signal</keyword>
<keyword evidence="5" id="KW-1133">Transmembrane helix</keyword>
<keyword evidence="4" id="KW-0677">Repeat</keyword>
<feature type="domain" description="SRCR" evidence="10">
    <location>
        <begin position="547"/>
        <end position="651"/>
    </location>
</feature>
<evidence type="ECO:0000256" key="8">
    <source>
        <dbReference type="ARBA" id="ARBA00023180"/>
    </source>
</evidence>
<feature type="domain" description="SRCR" evidence="10">
    <location>
        <begin position="884"/>
        <end position="984"/>
    </location>
</feature>
<name>A0A2P6U4A4_CHLSO</name>
<evidence type="ECO:0000256" key="3">
    <source>
        <dbReference type="ARBA" id="ARBA00022729"/>
    </source>
</evidence>
<keyword evidence="2" id="KW-0812">Transmembrane</keyword>
<dbReference type="GO" id="GO:0016020">
    <property type="term" value="C:membrane"/>
    <property type="evidence" value="ECO:0007669"/>
    <property type="project" value="UniProtKB-SubCell"/>
</dbReference>
<feature type="chain" id="PRO_5015151469" evidence="9">
    <location>
        <begin position="26"/>
        <end position="1500"/>
    </location>
</feature>
<dbReference type="CDD" id="cd02248">
    <property type="entry name" value="Peptidase_C1A"/>
    <property type="match status" value="1"/>
</dbReference>
<comment type="subcellular location">
    <subcellularLocation>
        <location evidence="1">Membrane</location>
        <topology evidence="1">Single-pass membrane protein</topology>
    </subcellularLocation>
</comment>
<feature type="domain" description="SRCR" evidence="10">
    <location>
        <begin position="989"/>
        <end position="1061"/>
    </location>
</feature>
<comment type="caution">
    <text evidence="11">The sequence shown here is derived from an EMBL/GenBank/DDBJ whole genome shotgun (WGS) entry which is preliminary data.</text>
</comment>
<proteinExistence type="predicted"/>
<evidence type="ECO:0000256" key="5">
    <source>
        <dbReference type="ARBA" id="ARBA00022989"/>
    </source>
</evidence>
<dbReference type="Pfam" id="PF00112">
    <property type="entry name" value="Peptidase_C1"/>
    <property type="match status" value="1"/>
</dbReference>
<dbReference type="PRINTS" id="PR00258">
    <property type="entry name" value="SPERACTRCPTR"/>
</dbReference>
<dbReference type="InterPro" id="IPR001190">
    <property type="entry name" value="SRCR"/>
</dbReference>
<keyword evidence="6" id="KW-0472">Membrane</keyword>
<evidence type="ECO:0000256" key="7">
    <source>
        <dbReference type="ARBA" id="ARBA00023157"/>
    </source>
</evidence>
<feature type="domain" description="SRCR" evidence="10">
    <location>
        <begin position="657"/>
        <end position="767"/>
    </location>
</feature>
<dbReference type="Gene3D" id="3.90.70.10">
    <property type="entry name" value="Cysteine proteinases"/>
    <property type="match status" value="1"/>
</dbReference>
<evidence type="ECO:0000313" key="11">
    <source>
        <dbReference type="EMBL" id="PRW61145.1"/>
    </source>
</evidence>
<dbReference type="InterPro" id="IPR025660">
    <property type="entry name" value="Pept_his_AS"/>
</dbReference>
<dbReference type="Gene3D" id="3.10.250.10">
    <property type="entry name" value="SRCR-like domain"/>
    <property type="match status" value="10"/>
</dbReference>
<feature type="domain" description="SRCR" evidence="10">
    <location>
        <begin position="438"/>
        <end position="540"/>
    </location>
</feature>
<evidence type="ECO:0000256" key="1">
    <source>
        <dbReference type="ARBA" id="ARBA00004167"/>
    </source>
</evidence>
<organism evidence="11 12">
    <name type="scientific">Chlorella sorokiniana</name>
    <name type="common">Freshwater green alga</name>
    <dbReference type="NCBI Taxonomy" id="3076"/>
    <lineage>
        <taxon>Eukaryota</taxon>
        <taxon>Viridiplantae</taxon>
        <taxon>Chlorophyta</taxon>
        <taxon>core chlorophytes</taxon>
        <taxon>Trebouxiophyceae</taxon>
        <taxon>Chlorellales</taxon>
        <taxon>Chlorellaceae</taxon>
        <taxon>Chlorella clade</taxon>
        <taxon>Chlorella</taxon>
    </lineage>
</organism>
<feature type="domain" description="SRCR" evidence="10">
    <location>
        <begin position="1187"/>
        <end position="1292"/>
    </location>
</feature>
<dbReference type="PANTHER" id="PTHR19331">
    <property type="entry name" value="SCAVENGER RECEPTOR DOMAIN-CONTAINING"/>
    <property type="match status" value="1"/>
</dbReference>
<dbReference type="InterPro" id="IPR000668">
    <property type="entry name" value="Peptidase_C1A_C"/>
</dbReference>
<dbReference type="InterPro" id="IPR038765">
    <property type="entry name" value="Papain-like_cys_pep_sf"/>
</dbReference>
<keyword evidence="7" id="KW-1015">Disulfide bond</keyword>
<dbReference type="SUPFAM" id="SSF54001">
    <property type="entry name" value="Cysteine proteinases"/>
    <property type="match status" value="1"/>
</dbReference>
<dbReference type="GO" id="GO:0008234">
    <property type="term" value="F:cysteine-type peptidase activity"/>
    <property type="evidence" value="ECO:0007669"/>
    <property type="project" value="InterPro"/>
</dbReference>
<gene>
    <name evidence="11" type="ORF">C2E21_0524</name>
</gene>
<feature type="signal peptide" evidence="9">
    <location>
        <begin position="1"/>
        <end position="25"/>
    </location>
</feature>
<evidence type="ECO:0000256" key="6">
    <source>
        <dbReference type="ARBA" id="ARBA00023136"/>
    </source>
</evidence>
<dbReference type="SUPFAM" id="SSF56487">
    <property type="entry name" value="SRCR-like"/>
    <property type="match status" value="10"/>
</dbReference>
<protein>
    <submittedName>
        <fullName evidence="11">Deleted in malignant brain tumors 1-like</fullName>
    </submittedName>
</protein>
<dbReference type="EMBL" id="LHPG02000001">
    <property type="protein sequence ID" value="PRW61145.1"/>
    <property type="molecule type" value="Genomic_DNA"/>
</dbReference>
<dbReference type="InterPro" id="IPR039417">
    <property type="entry name" value="Peptidase_C1A_papain-like"/>
</dbReference>
<dbReference type="FunFam" id="3.10.250.10:FF:000016">
    <property type="entry name" value="Scavenger receptor cysteine-rich protein type 12"/>
    <property type="match status" value="1"/>
</dbReference>
<keyword evidence="12" id="KW-1185">Reference proteome</keyword>
<dbReference type="FunFam" id="3.10.250.10:FF:000001">
    <property type="entry name" value="Lysyl oxidase 4 isoform X1"/>
    <property type="match status" value="4"/>
</dbReference>
<dbReference type="InterPro" id="IPR036772">
    <property type="entry name" value="SRCR-like_dom_sf"/>
</dbReference>
<evidence type="ECO:0000313" key="12">
    <source>
        <dbReference type="Proteomes" id="UP000239899"/>
    </source>
</evidence>